<reference evidence="7" key="3">
    <citation type="submission" date="2025-05" db="UniProtKB">
        <authorList>
            <consortium name="Ensembl"/>
        </authorList>
    </citation>
    <scope>IDENTIFICATION</scope>
</reference>
<evidence type="ECO:0000259" key="5">
    <source>
        <dbReference type="PROSITE" id="PS50089"/>
    </source>
</evidence>
<dbReference type="AlphaFoldDB" id="A0A4W6BQR4"/>
<dbReference type="GeneTree" id="ENSGT00940000164374"/>
<evidence type="ECO:0000313" key="8">
    <source>
        <dbReference type="Proteomes" id="UP000314980"/>
    </source>
</evidence>
<keyword evidence="1" id="KW-0479">Metal-binding</keyword>
<dbReference type="InterPro" id="IPR058030">
    <property type="entry name" value="TRIM8/14/16/25/29/45/65_CC"/>
</dbReference>
<dbReference type="Proteomes" id="UP000694890">
    <property type="component" value="Linkage group LG6"/>
</dbReference>
<evidence type="ECO:0000256" key="4">
    <source>
        <dbReference type="PROSITE-ProRule" id="PRU00024"/>
    </source>
</evidence>
<feature type="domain" description="B box-type" evidence="6">
    <location>
        <begin position="91"/>
        <end position="128"/>
    </location>
</feature>
<dbReference type="InterPro" id="IPR001841">
    <property type="entry name" value="Znf_RING"/>
</dbReference>
<dbReference type="InParanoid" id="A0A4W6BQR4"/>
<evidence type="ECO:0000256" key="2">
    <source>
        <dbReference type="ARBA" id="ARBA00022771"/>
    </source>
</evidence>
<dbReference type="SUPFAM" id="SSF57845">
    <property type="entry name" value="B-box zinc-binding domain"/>
    <property type="match status" value="1"/>
</dbReference>
<dbReference type="PROSITE" id="PS50089">
    <property type="entry name" value="ZF_RING_2"/>
    <property type="match status" value="1"/>
</dbReference>
<accession>A0A4W6BQR4</accession>
<dbReference type="InterPro" id="IPR003879">
    <property type="entry name" value="Butyrophylin_SPRY"/>
</dbReference>
<dbReference type="PROSITE" id="PS50119">
    <property type="entry name" value="ZF_BBOX"/>
    <property type="match status" value="1"/>
</dbReference>
<sequence length="472" mass="54415">MASASYTEDLTCSICLMIFTDPVILLCGHSFCRECATLSLSSQRQCPQCRAAVPKEGTCLLTNHNLKSLAEKEAEKLQKGHGKDTEGADWLCPEHEEKLKLFCVTDQQLACIICRDGERHEGHKFKPIKEAAAPVRRELETFVQHVSDDICALESLASTQKEEITKTKTKSQQLMTQICRQFEEMHQFLRKREDEIKNDLKHREEDAVEKMSETLHTMETALSESRELEGRVTSALEIKDPERFLKCWSEENNRKTPEHLFRPRADELQVVNTTLCLGPYESHLQFFVWKEMLQVIQPRAELLSLKSDSRNITVSDDGKHLMYSPEIIQSSLSLSLRCKYCGHSPTRPREDTSERYASAFSSSEFTSGQHYWEIEVGKKDYWKIGVKNNYLIYNNQKYVTSKQNKKLTFTGRPQKIGIYLNCQSKELSFYDAENMTHIHTMTEGCMSVPVAAYFEYKFSRGADHYPLKVCCY</sequence>
<evidence type="ECO:0000259" key="6">
    <source>
        <dbReference type="PROSITE" id="PS50119"/>
    </source>
</evidence>
<proteinExistence type="predicted"/>
<reference evidence="8" key="1">
    <citation type="submission" date="2015-09" db="EMBL/GenBank/DDBJ databases">
        <authorList>
            <person name="Sai Rama Sridatta P."/>
        </authorList>
    </citation>
    <scope>NUCLEOTIDE SEQUENCE [LARGE SCALE GENOMIC DNA]</scope>
</reference>
<dbReference type="InterPro" id="IPR043136">
    <property type="entry name" value="B30.2/SPRY_sf"/>
</dbReference>
<feature type="domain" description="RING-type" evidence="5">
    <location>
        <begin position="12"/>
        <end position="50"/>
    </location>
</feature>
<dbReference type="SUPFAM" id="SSF49899">
    <property type="entry name" value="Concanavalin A-like lectins/glucanases"/>
    <property type="match status" value="1"/>
</dbReference>
<dbReference type="RefSeq" id="XP_018534700.2">
    <property type="nucleotide sequence ID" value="XM_018679184.2"/>
</dbReference>
<dbReference type="Gene3D" id="2.60.120.920">
    <property type="match status" value="2"/>
</dbReference>
<evidence type="ECO:0000256" key="1">
    <source>
        <dbReference type="ARBA" id="ARBA00022723"/>
    </source>
</evidence>
<dbReference type="InterPro" id="IPR013320">
    <property type="entry name" value="ConA-like_dom_sf"/>
</dbReference>
<dbReference type="PROSITE" id="PS00518">
    <property type="entry name" value="ZF_RING_1"/>
    <property type="match status" value="1"/>
</dbReference>
<dbReference type="Gene3D" id="3.30.40.10">
    <property type="entry name" value="Zinc/RING finger domain, C3HC4 (zinc finger)"/>
    <property type="match status" value="1"/>
</dbReference>
<dbReference type="SMART" id="SM00336">
    <property type="entry name" value="BBOX"/>
    <property type="match status" value="1"/>
</dbReference>
<keyword evidence="8" id="KW-1185">Reference proteome</keyword>
<dbReference type="Ensembl" id="ENSLCAT00010001706.1">
    <property type="protein sequence ID" value="ENSLCAP00010001643.1"/>
    <property type="gene ID" value="ENSLCAG00010000944.1"/>
</dbReference>
<name>A0A4W6BQR4_LATCA</name>
<dbReference type="OrthoDB" id="654191at2759"/>
<dbReference type="GeneID" id="108885011"/>
<evidence type="ECO:0000256" key="3">
    <source>
        <dbReference type="ARBA" id="ARBA00022833"/>
    </source>
</evidence>
<evidence type="ECO:0000313" key="7">
    <source>
        <dbReference type="Ensembl" id="ENSLCAP00010001643.1"/>
    </source>
</evidence>
<protein>
    <submittedName>
        <fullName evidence="9">Nuclear factor 7, brain</fullName>
    </submittedName>
</protein>
<organism evidence="7 8">
    <name type="scientific">Lates calcarifer</name>
    <name type="common">Barramundi</name>
    <name type="synonym">Holocentrus calcarifer</name>
    <dbReference type="NCBI Taxonomy" id="8187"/>
    <lineage>
        <taxon>Eukaryota</taxon>
        <taxon>Metazoa</taxon>
        <taxon>Chordata</taxon>
        <taxon>Craniata</taxon>
        <taxon>Vertebrata</taxon>
        <taxon>Euteleostomi</taxon>
        <taxon>Actinopterygii</taxon>
        <taxon>Neopterygii</taxon>
        <taxon>Teleostei</taxon>
        <taxon>Neoteleostei</taxon>
        <taxon>Acanthomorphata</taxon>
        <taxon>Carangaria</taxon>
        <taxon>Carangaria incertae sedis</taxon>
        <taxon>Centropomidae</taxon>
        <taxon>Lates</taxon>
    </lineage>
</organism>
<dbReference type="SUPFAM" id="SSF57850">
    <property type="entry name" value="RING/U-box"/>
    <property type="match status" value="1"/>
</dbReference>
<dbReference type="Gene3D" id="3.30.160.60">
    <property type="entry name" value="Classic Zinc Finger"/>
    <property type="match status" value="1"/>
</dbReference>
<dbReference type="Pfam" id="PF13923">
    <property type="entry name" value="zf-C3HC4_2"/>
    <property type="match status" value="1"/>
</dbReference>
<dbReference type="PRINTS" id="PR01407">
    <property type="entry name" value="BUTYPHLNCDUF"/>
</dbReference>
<dbReference type="GO" id="GO:0008270">
    <property type="term" value="F:zinc ion binding"/>
    <property type="evidence" value="ECO:0007669"/>
    <property type="project" value="UniProtKB-KW"/>
</dbReference>
<dbReference type="InterPro" id="IPR013083">
    <property type="entry name" value="Znf_RING/FYVE/PHD"/>
</dbReference>
<dbReference type="Pfam" id="PF00643">
    <property type="entry name" value="zf-B_box"/>
    <property type="match status" value="1"/>
</dbReference>
<evidence type="ECO:0000313" key="9">
    <source>
        <dbReference type="RefSeq" id="XP_018534700.2"/>
    </source>
</evidence>
<dbReference type="KEGG" id="lcf:108885011"/>
<dbReference type="InterPro" id="IPR000315">
    <property type="entry name" value="Znf_B-box"/>
</dbReference>
<gene>
    <name evidence="7 9" type="primary">LOC108885011</name>
</gene>
<reference evidence="9" key="2">
    <citation type="submission" date="2025-04" db="UniProtKB">
        <authorList>
            <consortium name="RefSeq"/>
        </authorList>
    </citation>
    <scope>IDENTIFICATION</scope>
    <source>
        <tissue evidence="9">Brain</tissue>
    </source>
</reference>
<dbReference type="SMART" id="SM00184">
    <property type="entry name" value="RING"/>
    <property type="match status" value="1"/>
</dbReference>
<dbReference type="CDD" id="cd19800">
    <property type="entry name" value="Bbox2_xNF7-like"/>
    <property type="match status" value="1"/>
</dbReference>
<dbReference type="PANTHER" id="PTHR24103">
    <property type="entry name" value="E3 UBIQUITIN-PROTEIN LIGASE TRIM"/>
    <property type="match status" value="1"/>
</dbReference>
<dbReference type="Pfam" id="PF25600">
    <property type="entry name" value="TRIM_CC"/>
    <property type="match status" value="1"/>
</dbReference>
<keyword evidence="3" id="KW-0862">Zinc</keyword>
<keyword evidence="2 4" id="KW-0863">Zinc-finger</keyword>
<dbReference type="InterPro" id="IPR050143">
    <property type="entry name" value="TRIM/RBCC"/>
</dbReference>
<dbReference type="InterPro" id="IPR017907">
    <property type="entry name" value="Znf_RING_CS"/>
</dbReference>
<dbReference type="Proteomes" id="UP000314980">
    <property type="component" value="Unassembled WGS sequence"/>
</dbReference>